<evidence type="ECO:0000256" key="1">
    <source>
        <dbReference type="ARBA" id="ARBA00022649"/>
    </source>
</evidence>
<name>A0ABT0TE68_9FLAO</name>
<comment type="caution">
    <text evidence="2">The sequence shown here is derived from an EMBL/GenBank/DDBJ whole genome shotgun (WGS) entry which is preliminary data.</text>
</comment>
<accession>A0ABT0TE68</accession>
<dbReference type="EMBL" id="JAMLJN010000001">
    <property type="protein sequence ID" value="MCL9769182.1"/>
    <property type="molecule type" value="Genomic_DNA"/>
</dbReference>
<proteinExistence type="predicted"/>
<sequence length="97" mass="11622">MNFKILILEEAKSDVRESIAWYKNINPMLSKRFANSFNNSVKQIKENPFRYQIRYDEIRVVLLKTFPYLIHFSIDNETIVIKAVLHTSRNSRINKIF</sequence>
<keyword evidence="3" id="KW-1185">Reference proteome</keyword>
<dbReference type="InterPro" id="IPR007712">
    <property type="entry name" value="RelE/ParE_toxin"/>
</dbReference>
<dbReference type="Pfam" id="PF05016">
    <property type="entry name" value="ParE_toxin"/>
    <property type="match status" value="1"/>
</dbReference>
<dbReference type="Proteomes" id="UP001203342">
    <property type="component" value="Unassembled WGS sequence"/>
</dbReference>
<dbReference type="InterPro" id="IPR035093">
    <property type="entry name" value="RelE/ParE_toxin_dom_sf"/>
</dbReference>
<dbReference type="RefSeq" id="WP_250579791.1">
    <property type="nucleotide sequence ID" value="NZ_JAMLJN010000001.1"/>
</dbReference>
<gene>
    <name evidence="2" type="ORF">NAT47_02025</name>
</gene>
<reference evidence="2 3" key="1">
    <citation type="submission" date="2022-05" db="EMBL/GenBank/DDBJ databases">
        <title>Flavobacterium sp., isolated from activated sludge.</title>
        <authorList>
            <person name="Ran Q."/>
        </authorList>
    </citation>
    <scope>NUCLEOTIDE SEQUENCE [LARGE SCALE GENOMIC DNA]</scope>
    <source>
        <strain evidence="2 3">HXWNR69</strain>
    </source>
</reference>
<evidence type="ECO:0000313" key="2">
    <source>
        <dbReference type="EMBL" id="MCL9769182.1"/>
    </source>
</evidence>
<dbReference type="Gene3D" id="3.30.2310.20">
    <property type="entry name" value="RelE-like"/>
    <property type="match status" value="1"/>
</dbReference>
<organism evidence="2 3">
    <name type="scientific">Flavobacterium fragile</name>
    <dbReference type="NCBI Taxonomy" id="2949085"/>
    <lineage>
        <taxon>Bacteria</taxon>
        <taxon>Pseudomonadati</taxon>
        <taxon>Bacteroidota</taxon>
        <taxon>Flavobacteriia</taxon>
        <taxon>Flavobacteriales</taxon>
        <taxon>Flavobacteriaceae</taxon>
        <taxon>Flavobacterium</taxon>
    </lineage>
</organism>
<keyword evidence="1" id="KW-1277">Toxin-antitoxin system</keyword>
<protein>
    <submittedName>
        <fullName evidence="2">Type II toxin-antitoxin system RelE/ParE family toxin</fullName>
    </submittedName>
</protein>
<evidence type="ECO:0000313" key="3">
    <source>
        <dbReference type="Proteomes" id="UP001203342"/>
    </source>
</evidence>